<dbReference type="Proteomes" id="UP000219327">
    <property type="component" value="Unassembled WGS sequence"/>
</dbReference>
<dbReference type="PROSITE" id="PS51787">
    <property type="entry name" value="LON_N"/>
    <property type="match status" value="1"/>
</dbReference>
<dbReference type="EMBL" id="NTKD01000033">
    <property type="protein sequence ID" value="PDH38875.1"/>
    <property type="molecule type" value="Genomic_DNA"/>
</dbReference>
<protein>
    <recommendedName>
        <fullName evidence="1">Lon N-terminal domain-containing protein</fullName>
    </recommendedName>
</protein>
<evidence type="ECO:0000313" key="2">
    <source>
        <dbReference type="EMBL" id="PDH38875.1"/>
    </source>
</evidence>
<dbReference type="InterPro" id="IPR046336">
    <property type="entry name" value="Lon_prtase_N_sf"/>
</dbReference>
<comment type="caution">
    <text evidence="2">The sequence shown here is derived from an EMBL/GenBank/DDBJ whole genome shotgun (WGS) entry which is preliminary data.</text>
</comment>
<reference evidence="2 3" key="1">
    <citation type="submission" date="2017-08" db="EMBL/GenBank/DDBJ databases">
        <title>Fine stratification of microbial communities through a metagenomic profile of the photic zone.</title>
        <authorList>
            <person name="Haro-Moreno J.M."/>
            <person name="Lopez-Perez M."/>
            <person name="De La Torre J."/>
            <person name="Picazo A."/>
            <person name="Camacho A."/>
            <person name="Rodriguez-Valera F."/>
        </authorList>
    </citation>
    <scope>NUCLEOTIDE SEQUENCE [LARGE SCALE GENOMIC DNA]</scope>
    <source>
        <strain evidence="2">MED-G24</strain>
    </source>
</reference>
<evidence type="ECO:0000313" key="3">
    <source>
        <dbReference type="Proteomes" id="UP000219327"/>
    </source>
</evidence>
<dbReference type="Pfam" id="PF02190">
    <property type="entry name" value="LON_substr_bdg"/>
    <property type="match status" value="1"/>
</dbReference>
<organism evidence="2 3">
    <name type="scientific">OM182 bacterium MED-G24</name>
    <dbReference type="NCBI Taxonomy" id="1986255"/>
    <lineage>
        <taxon>Bacteria</taxon>
        <taxon>Pseudomonadati</taxon>
        <taxon>Pseudomonadota</taxon>
        <taxon>Gammaproteobacteria</taxon>
        <taxon>OMG group</taxon>
        <taxon>OM182 clade</taxon>
    </lineage>
</organism>
<name>A0A2A5WQR8_9GAMM</name>
<evidence type="ECO:0000259" key="1">
    <source>
        <dbReference type="PROSITE" id="PS51787"/>
    </source>
</evidence>
<dbReference type="Gene3D" id="2.30.130.40">
    <property type="entry name" value="LON domain-like"/>
    <property type="match status" value="1"/>
</dbReference>
<sequence length="211" mass="24751">MTEVALYPRPEMVAFQNMVRPLHVFEPRYFQMVNDCVRDDRALGLSHSRKLLRAASDEQSPDEMWQSNQSTYLPFDVYSVGRCEIVNITDDGRVHVMVHVEERMQTVSEVQVLPYRIVDARPYGDESEQRRLLGEVNEKLIDVFGALRPRLAKTFLSSEWLDLWPYDASFEIFSHLRFEGDLMQAVLACRRPSERLKMIFDTLDQFDAERQ</sequence>
<dbReference type="InterPro" id="IPR003111">
    <property type="entry name" value="Lon_prtase_N"/>
</dbReference>
<feature type="domain" description="Lon N-terminal" evidence="1">
    <location>
        <begin position="4"/>
        <end position="207"/>
    </location>
</feature>
<dbReference type="AlphaFoldDB" id="A0A2A5WQR8"/>
<proteinExistence type="predicted"/>
<gene>
    <name evidence="2" type="ORF">CNE99_06670</name>
</gene>
<dbReference type="SMART" id="SM00464">
    <property type="entry name" value="LON"/>
    <property type="match status" value="1"/>
</dbReference>
<dbReference type="SUPFAM" id="SSF88697">
    <property type="entry name" value="PUA domain-like"/>
    <property type="match status" value="1"/>
</dbReference>
<accession>A0A2A5WQR8</accession>
<dbReference type="InterPro" id="IPR015947">
    <property type="entry name" value="PUA-like_sf"/>
</dbReference>